<proteinExistence type="predicted"/>
<dbReference type="EMBL" id="LN899824">
    <property type="protein sequence ID" value="CUV29428.1"/>
    <property type="molecule type" value="Genomic_DNA"/>
</dbReference>
<reference evidence="1" key="1">
    <citation type="submission" date="2015-10" db="EMBL/GenBank/DDBJ databases">
        <authorList>
            <person name="Gilbert D.G."/>
        </authorList>
    </citation>
    <scope>NUCLEOTIDE SEQUENCE</scope>
    <source>
        <strain evidence="1">Phyl III-seqv23</strain>
    </source>
</reference>
<gene>
    <name evidence="1" type="ORF">RUN1985_v1_420006</name>
</gene>
<organism evidence="1">
    <name type="scientific">Ralstonia solanacearum</name>
    <name type="common">Pseudomonas solanacearum</name>
    <dbReference type="NCBI Taxonomy" id="305"/>
    <lineage>
        <taxon>Bacteria</taxon>
        <taxon>Pseudomonadati</taxon>
        <taxon>Pseudomonadota</taxon>
        <taxon>Betaproteobacteria</taxon>
        <taxon>Burkholderiales</taxon>
        <taxon>Burkholderiaceae</taxon>
        <taxon>Ralstonia</taxon>
        <taxon>Ralstonia solanacearum species complex</taxon>
    </lineage>
</organism>
<name>A0A0S4V3Z8_RALSL</name>
<protein>
    <submittedName>
        <fullName evidence="1">Signal peptide protein</fullName>
    </submittedName>
</protein>
<evidence type="ECO:0000313" key="1">
    <source>
        <dbReference type="EMBL" id="CUV29428.1"/>
    </source>
</evidence>
<sequence>MQPDAACWCRLEKHLPTGALQSGQGCLCPRCLREAIARAGAARG</sequence>
<accession>A0A0S4V3Z8</accession>
<dbReference type="AlphaFoldDB" id="A0A0S4V3Z8"/>